<evidence type="ECO:0000313" key="2">
    <source>
        <dbReference type="EMBL" id="XDJ03465.1"/>
    </source>
</evidence>
<organism evidence="2">
    <name type="scientific">Aliivibrio phage vB_Alvi_H905</name>
    <dbReference type="NCBI Taxonomy" id="3234039"/>
    <lineage>
        <taxon>Viruses</taxon>
    </lineage>
</organism>
<feature type="compositionally biased region" description="Basic residues" evidence="1">
    <location>
        <begin position="10"/>
        <end position="20"/>
    </location>
</feature>
<protein>
    <recommendedName>
        <fullName evidence="3">Phage protein</fullName>
    </recommendedName>
</protein>
<sequence length="121" mass="13643">MADSSDERKRKAARERKRLSRANAAERRNSLGLSRVEIELPKAVNDQLEFLRHARGISGEAYTPSEYIKDLILNDAKQYQEQIAALGCCGKCKSPLPDGCEGTFQGDSECWRTRQSKELLL</sequence>
<reference evidence="2" key="2">
    <citation type="submission" date="2024-07" db="EMBL/GenBank/DDBJ databases">
        <authorList>
            <person name="Foxall R."/>
        </authorList>
    </citation>
    <scope>NUCLEOTIDE SEQUENCE</scope>
</reference>
<proteinExistence type="predicted"/>
<reference evidence="2" key="1">
    <citation type="journal article" date="2024" name="Genome Announc.">
        <title>Genome sequence of H905.</title>
        <authorList>
            <person name="Whistler C."/>
            <person name="Calawa J."/>
        </authorList>
    </citation>
    <scope>NUCLEOTIDE SEQUENCE</scope>
</reference>
<gene>
    <name evidence="2" type="ORF">H905_00047</name>
</gene>
<evidence type="ECO:0000256" key="1">
    <source>
        <dbReference type="SAM" id="MobiDB-lite"/>
    </source>
</evidence>
<accession>A0AB39C9U1</accession>
<name>A0AB39C9U1_9VIRU</name>
<feature type="region of interest" description="Disordered" evidence="1">
    <location>
        <begin position="1"/>
        <end position="25"/>
    </location>
</feature>
<dbReference type="EMBL" id="PP986400">
    <property type="protein sequence ID" value="XDJ03465.1"/>
    <property type="molecule type" value="Genomic_DNA"/>
</dbReference>
<evidence type="ECO:0008006" key="3">
    <source>
        <dbReference type="Google" id="ProtNLM"/>
    </source>
</evidence>